<keyword evidence="2" id="KW-1185">Reference proteome</keyword>
<protein>
    <submittedName>
        <fullName evidence="1">Uncharacterized protein</fullName>
    </submittedName>
</protein>
<gene>
    <name evidence="1" type="ORF">RAS12_16110</name>
</gene>
<dbReference type="EMBL" id="CP132976">
    <property type="protein sequence ID" value="WMD18177.1"/>
    <property type="molecule type" value="Genomic_DNA"/>
</dbReference>
<sequence length="116" mass="13714">MHDLAIQQDQWVMEGNYTLTLAQRLERATGFILLDLSTAASLFRYIRRSWFERDRRGGLEGGRDSVKWRMIHHIAVVTPANRRRYAEMYEDIRLPKLRLATTAELGRFYRSAQLSR</sequence>
<evidence type="ECO:0000313" key="1">
    <source>
        <dbReference type="EMBL" id="WMD18177.1"/>
    </source>
</evidence>
<accession>A0ABY9LUF2</accession>
<name>A0ABY9LUF2_9BURK</name>
<dbReference type="Proteomes" id="UP001234798">
    <property type="component" value="Chromosome"/>
</dbReference>
<organism evidence="1 2">
    <name type="scientific">Achromobacter seleniivolatilans</name>
    <dbReference type="NCBI Taxonomy" id="3047478"/>
    <lineage>
        <taxon>Bacteria</taxon>
        <taxon>Pseudomonadati</taxon>
        <taxon>Pseudomonadota</taxon>
        <taxon>Betaproteobacteria</taxon>
        <taxon>Burkholderiales</taxon>
        <taxon>Alcaligenaceae</taxon>
        <taxon>Achromobacter</taxon>
    </lineage>
</organism>
<reference evidence="1 2" key="1">
    <citation type="submission" date="2023-08" db="EMBL/GenBank/DDBJ databases">
        <title>Achromobacter seleniivolatilans sp. nov., isolated from seleniferous soil.</title>
        <authorList>
            <person name="Zhang S."/>
            <person name="Li K."/>
            <person name="Peng J."/>
            <person name="Zhao Q."/>
            <person name="Wang H."/>
            <person name="Guo Y."/>
        </authorList>
    </citation>
    <scope>NUCLEOTIDE SEQUENCE [LARGE SCALE GENOMIC DNA]</scope>
    <source>
        <strain evidence="1 2">R39</strain>
    </source>
</reference>
<evidence type="ECO:0000313" key="2">
    <source>
        <dbReference type="Proteomes" id="UP001234798"/>
    </source>
</evidence>
<dbReference type="RefSeq" id="WP_306937060.1">
    <property type="nucleotide sequence ID" value="NZ_CP132976.1"/>
</dbReference>
<proteinExistence type="predicted"/>